<reference evidence="2 3" key="1">
    <citation type="submission" date="2020-06" db="EMBL/GenBank/DDBJ databases">
        <authorList>
            <person name="Hwang Y.J."/>
        </authorList>
    </citation>
    <scope>NUCLEOTIDE SEQUENCE [LARGE SCALE GENOMIC DNA]</scope>
    <source>
        <strain evidence="2 3">KUDC8001</strain>
    </source>
</reference>
<name>A0A7L7L880_9BACT</name>
<sequence length="385" mass="43337">MEEIIDKLFAEDVESAAARAAAPFDHLVKGRNLILIGSGNLGLKILRVLQKHDLAPIAFTDNNPAKWNSTLEGIPLLSPAEAAEKYKDNAVFMVCIWSPGHFYKKTKEQFELLGCKNVMHCSHLFWKYPQELLPHYHFDLPQNYLIHKDAIKAAYNLLADNESKAQYLAHLKARLFLDLEAIPLPSGEAQYFPENLFRYSEQEVFLDGGAFIGDTLKSFLDVYENGFTSYMALEPDPTNFSSLNQYVADLDASVRAKVKTLPYAVGNKREKLRFNATGGGGAVISDSGSVEVQCVTIDEEFGDSPPTFIKLDVEGAERYALQGALHIIQRYQPLIAVCIYHMPDCLWNILLYLQKINPEYTFYCRTYEGDGLDFVLYAVPVGRVI</sequence>
<dbReference type="Gene3D" id="3.40.50.720">
    <property type="entry name" value="NAD(P)-binding Rossmann-like Domain"/>
    <property type="match status" value="1"/>
</dbReference>
<dbReference type="RefSeq" id="WP_182416143.1">
    <property type="nucleotide sequence ID" value="NZ_CP055153.1"/>
</dbReference>
<proteinExistence type="predicted"/>
<keyword evidence="2" id="KW-0489">Methyltransferase</keyword>
<dbReference type="InterPro" id="IPR006342">
    <property type="entry name" value="FkbM_mtfrase"/>
</dbReference>
<organism evidence="2 3">
    <name type="scientific">Adhaeribacter radiodurans</name>
    <dbReference type="NCBI Taxonomy" id="2745197"/>
    <lineage>
        <taxon>Bacteria</taxon>
        <taxon>Pseudomonadati</taxon>
        <taxon>Bacteroidota</taxon>
        <taxon>Cytophagia</taxon>
        <taxon>Cytophagales</taxon>
        <taxon>Hymenobacteraceae</taxon>
        <taxon>Adhaeribacter</taxon>
    </lineage>
</organism>
<dbReference type="EMBL" id="CP055153">
    <property type="protein sequence ID" value="QMU28963.1"/>
    <property type="molecule type" value="Genomic_DNA"/>
</dbReference>
<dbReference type="Pfam" id="PF05050">
    <property type="entry name" value="Methyltransf_21"/>
    <property type="match status" value="1"/>
</dbReference>
<dbReference type="GO" id="GO:0008168">
    <property type="term" value="F:methyltransferase activity"/>
    <property type="evidence" value="ECO:0007669"/>
    <property type="project" value="UniProtKB-KW"/>
</dbReference>
<dbReference type="PANTHER" id="PTHR34203:SF15">
    <property type="entry name" value="SLL1173 PROTEIN"/>
    <property type="match status" value="1"/>
</dbReference>
<dbReference type="NCBIfam" id="TIGR01444">
    <property type="entry name" value="fkbM_fam"/>
    <property type="match status" value="1"/>
</dbReference>
<evidence type="ECO:0000313" key="3">
    <source>
        <dbReference type="Proteomes" id="UP000514509"/>
    </source>
</evidence>
<keyword evidence="3" id="KW-1185">Reference proteome</keyword>
<dbReference type="KEGG" id="add:HUW48_13350"/>
<dbReference type="InterPro" id="IPR029063">
    <property type="entry name" value="SAM-dependent_MTases_sf"/>
</dbReference>
<dbReference type="AlphaFoldDB" id="A0A7L7L880"/>
<protein>
    <submittedName>
        <fullName evidence="2">FkbM family methyltransferase</fullName>
    </submittedName>
</protein>
<evidence type="ECO:0000313" key="2">
    <source>
        <dbReference type="EMBL" id="QMU28963.1"/>
    </source>
</evidence>
<evidence type="ECO:0000259" key="1">
    <source>
        <dbReference type="Pfam" id="PF05050"/>
    </source>
</evidence>
<dbReference type="SUPFAM" id="SSF53335">
    <property type="entry name" value="S-adenosyl-L-methionine-dependent methyltransferases"/>
    <property type="match status" value="1"/>
</dbReference>
<dbReference type="GO" id="GO:0032259">
    <property type="term" value="P:methylation"/>
    <property type="evidence" value="ECO:0007669"/>
    <property type="project" value="UniProtKB-KW"/>
</dbReference>
<reference evidence="2 3" key="2">
    <citation type="submission" date="2020-08" db="EMBL/GenBank/DDBJ databases">
        <title>Adhaeribacter dokdonensis sp. nov., isolated from the rhizosphere of Elymus tsukushiensis, a plant native to the Dokdo Islands, Republic of Korea.</title>
        <authorList>
            <person name="Ghim S.Y."/>
        </authorList>
    </citation>
    <scope>NUCLEOTIDE SEQUENCE [LARGE SCALE GENOMIC DNA]</scope>
    <source>
        <strain evidence="2 3">KUDC8001</strain>
    </source>
</reference>
<accession>A0A7L7L880</accession>
<dbReference type="Proteomes" id="UP000514509">
    <property type="component" value="Chromosome"/>
</dbReference>
<gene>
    <name evidence="2" type="ORF">HUW48_13350</name>
</gene>
<dbReference type="Gene3D" id="3.40.50.150">
    <property type="entry name" value="Vaccinia Virus protein VP39"/>
    <property type="match status" value="1"/>
</dbReference>
<keyword evidence="2" id="KW-0808">Transferase</keyword>
<dbReference type="PANTHER" id="PTHR34203">
    <property type="entry name" value="METHYLTRANSFERASE, FKBM FAMILY PROTEIN"/>
    <property type="match status" value="1"/>
</dbReference>
<dbReference type="InterPro" id="IPR052514">
    <property type="entry name" value="SAM-dependent_MTase"/>
</dbReference>
<feature type="domain" description="Methyltransferase FkbM" evidence="1">
    <location>
        <begin position="207"/>
        <end position="340"/>
    </location>
</feature>